<sequence>MGSPCRTCNESSMVECSTTTVDLSGAACDNNSTANLGENAFAVLHQGQTDDKLL</sequence>
<organism evidence="1">
    <name type="scientific">Arundo donax</name>
    <name type="common">Giant reed</name>
    <name type="synonym">Donax arundinaceus</name>
    <dbReference type="NCBI Taxonomy" id="35708"/>
    <lineage>
        <taxon>Eukaryota</taxon>
        <taxon>Viridiplantae</taxon>
        <taxon>Streptophyta</taxon>
        <taxon>Embryophyta</taxon>
        <taxon>Tracheophyta</taxon>
        <taxon>Spermatophyta</taxon>
        <taxon>Magnoliopsida</taxon>
        <taxon>Liliopsida</taxon>
        <taxon>Poales</taxon>
        <taxon>Poaceae</taxon>
        <taxon>PACMAD clade</taxon>
        <taxon>Arundinoideae</taxon>
        <taxon>Arundineae</taxon>
        <taxon>Arundo</taxon>
    </lineage>
</organism>
<dbReference type="AlphaFoldDB" id="A0A0A9E8D6"/>
<reference evidence="1" key="1">
    <citation type="submission" date="2014-09" db="EMBL/GenBank/DDBJ databases">
        <authorList>
            <person name="Magalhaes I.L.F."/>
            <person name="Oliveira U."/>
            <person name="Santos F.R."/>
            <person name="Vidigal T.H.D.A."/>
            <person name="Brescovit A.D."/>
            <person name="Santos A.J."/>
        </authorList>
    </citation>
    <scope>NUCLEOTIDE SEQUENCE</scope>
    <source>
        <tissue evidence="1">Shoot tissue taken approximately 20 cm above the soil surface</tissue>
    </source>
</reference>
<proteinExistence type="predicted"/>
<dbReference type="EMBL" id="GBRH01203770">
    <property type="protein sequence ID" value="JAD94125.1"/>
    <property type="molecule type" value="Transcribed_RNA"/>
</dbReference>
<reference evidence="1" key="2">
    <citation type="journal article" date="2015" name="Data Brief">
        <title>Shoot transcriptome of the giant reed, Arundo donax.</title>
        <authorList>
            <person name="Barrero R.A."/>
            <person name="Guerrero F.D."/>
            <person name="Moolhuijzen P."/>
            <person name="Goolsby J.A."/>
            <person name="Tidwell J."/>
            <person name="Bellgard S.E."/>
            <person name="Bellgard M.I."/>
        </authorList>
    </citation>
    <scope>NUCLEOTIDE SEQUENCE</scope>
    <source>
        <tissue evidence="1">Shoot tissue taken approximately 20 cm above the soil surface</tissue>
    </source>
</reference>
<protein>
    <submittedName>
        <fullName evidence="1">Uncharacterized protein</fullName>
    </submittedName>
</protein>
<accession>A0A0A9E8D6</accession>
<name>A0A0A9E8D6_ARUDO</name>
<evidence type="ECO:0000313" key="1">
    <source>
        <dbReference type="EMBL" id="JAD94125.1"/>
    </source>
</evidence>